<reference evidence="5" key="1">
    <citation type="submission" date="2025-08" db="UniProtKB">
        <authorList>
            <consortium name="RefSeq"/>
        </authorList>
    </citation>
    <scope>IDENTIFICATION</scope>
    <source>
        <tissue evidence="5">Epidermis and Blubber</tissue>
    </source>
</reference>
<sequence>MHAERLGVYSVLVIIPTSPVSRPICDYSQLCQRRLGYWGKITSGKKVAVFAKSTFSNSRRAAKTLIYPKAANNKKGKKFKPRGVLSPDMISPPLGDFCHTIHMVKDGQHDVFGDISFLQGNSDLLPGNQEKACMGQFPGCMEFRVSSTTDFMFTETLTLVLKNTISLPTIGGSQALMLPLLSTVTFNSKQESFGPGKLPWLSCERVMEENSMAYQGDVSWGSGGSASQSRHSSSLSKLYPYWAAKNMFDHPAWCELVKEKTENQRSLSLISLGSLLFLQLDLAPSFLDAALKVMDKNKLTVHLWLFSFGVKGFKKTKQN</sequence>
<comment type="subcellular location">
    <subcellularLocation>
        <location evidence="1">Endomembrane system</location>
        <topology evidence="1">Peripheral membrane protein</topology>
    </subcellularLocation>
</comment>
<dbReference type="KEGG" id="bmus:118901127"/>
<dbReference type="Pfam" id="PF14957">
    <property type="entry name" value="BORG_CEP"/>
    <property type="match status" value="1"/>
</dbReference>
<evidence type="ECO:0000256" key="1">
    <source>
        <dbReference type="ARBA" id="ARBA00004184"/>
    </source>
</evidence>
<organism evidence="4 5">
    <name type="scientific">Balaenoptera musculus</name>
    <name type="common">Blue whale</name>
    <dbReference type="NCBI Taxonomy" id="9771"/>
    <lineage>
        <taxon>Eukaryota</taxon>
        <taxon>Metazoa</taxon>
        <taxon>Chordata</taxon>
        <taxon>Craniata</taxon>
        <taxon>Vertebrata</taxon>
        <taxon>Euteleostomi</taxon>
        <taxon>Mammalia</taxon>
        <taxon>Eutheria</taxon>
        <taxon>Laurasiatheria</taxon>
        <taxon>Artiodactyla</taxon>
        <taxon>Whippomorpha</taxon>
        <taxon>Cetacea</taxon>
        <taxon>Mysticeti</taxon>
        <taxon>Balaenopteridae</taxon>
        <taxon>Balaenoptera</taxon>
    </lineage>
</organism>
<dbReference type="GO" id="GO:0031267">
    <property type="term" value="F:small GTPase binding"/>
    <property type="evidence" value="ECO:0007669"/>
    <property type="project" value="TreeGrafter"/>
</dbReference>
<dbReference type="PANTHER" id="PTHR15344">
    <property type="entry name" value="CDC42 EFFECTOR PROTEIN BORG"/>
    <property type="match status" value="1"/>
</dbReference>
<dbReference type="InterPro" id="IPR000095">
    <property type="entry name" value="CRIB_dom"/>
</dbReference>
<gene>
    <name evidence="5" type="primary">LOC118901127</name>
</gene>
<dbReference type="InterPro" id="IPR051296">
    <property type="entry name" value="Cdc42_Effector_BORG/CEP"/>
</dbReference>
<evidence type="ECO:0000259" key="3">
    <source>
        <dbReference type="SMART" id="SM00285"/>
    </source>
</evidence>
<evidence type="ECO:0000313" key="4">
    <source>
        <dbReference type="Proteomes" id="UP000694857"/>
    </source>
</evidence>
<dbReference type="SMART" id="SM00285">
    <property type="entry name" value="PBD"/>
    <property type="match status" value="1"/>
</dbReference>
<dbReference type="GO" id="GO:0008360">
    <property type="term" value="P:regulation of cell shape"/>
    <property type="evidence" value="ECO:0007669"/>
    <property type="project" value="TreeGrafter"/>
</dbReference>
<dbReference type="GO" id="GO:0012505">
    <property type="term" value="C:endomembrane system"/>
    <property type="evidence" value="ECO:0007669"/>
    <property type="project" value="UniProtKB-SubCell"/>
</dbReference>
<evidence type="ECO:0000256" key="2">
    <source>
        <dbReference type="ARBA" id="ARBA00010770"/>
    </source>
</evidence>
<dbReference type="GO" id="GO:0005886">
    <property type="term" value="C:plasma membrane"/>
    <property type="evidence" value="ECO:0007669"/>
    <property type="project" value="TreeGrafter"/>
</dbReference>
<dbReference type="GO" id="GO:0005856">
    <property type="term" value="C:cytoskeleton"/>
    <property type="evidence" value="ECO:0007669"/>
    <property type="project" value="TreeGrafter"/>
</dbReference>
<dbReference type="GeneID" id="118901127"/>
<dbReference type="GO" id="GO:0005737">
    <property type="term" value="C:cytoplasm"/>
    <property type="evidence" value="ECO:0007669"/>
    <property type="project" value="TreeGrafter"/>
</dbReference>
<dbReference type="OrthoDB" id="10373284at2759"/>
<dbReference type="AlphaFoldDB" id="A0A8B8YDX8"/>
<keyword evidence="4" id="KW-1185">Reference proteome</keyword>
<accession>A0A8B8YDX8</accession>
<proteinExistence type="inferred from homology"/>
<evidence type="ECO:0000313" key="5">
    <source>
        <dbReference type="RefSeq" id="XP_036720079.1"/>
    </source>
</evidence>
<feature type="domain" description="CRIB" evidence="3">
    <location>
        <begin position="90"/>
        <end position="126"/>
    </location>
</feature>
<dbReference type="PANTHER" id="PTHR15344:SF3">
    <property type="entry name" value="CDC42 EFFECTOR PROTEIN 3"/>
    <property type="match status" value="1"/>
</dbReference>
<comment type="similarity">
    <text evidence="2">Belongs to the BORG/CEP family.</text>
</comment>
<protein>
    <submittedName>
        <fullName evidence="5">LOW QUALITY PROTEIN: cdc42 effector protein 3-like</fullName>
    </submittedName>
</protein>
<dbReference type="InterPro" id="IPR029273">
    <property type="entry name" value="Cdc42_effect-like"/>
</dbReference>
<dbReference type="GO" id="GO:0030838">
    <property type="term" value="P:positive regulation of actin filament polymerization"/>
    <property type="evidence" value="ECO:0007669"/>
    <property type="project" value="TreeGrafter"/>
</dbReference>
<dbReference type="GO" id="GO:0031274">
    <property type="term" value="P:positive regulation of pseudopodium assembly"/>
    <property type="evidence" value="ECO:0007669"/>
    <property type="project" value="TreeGrafter"/>
</dbReference>
<dbReference type="GO" id="GO:0007266">
    <property type="term" value="P:Rho protein signal transduction"/>
    <property type="evidence" value="ECO:0007669"/>
    <property type="project" value="TreeGrafter"/>
</dbReference>
<dbReference type="Proteomes" id="UP000694857">
    <property type="component" value="Chromosome 9"/>
</dbReference>
<name>A0A8B8YDX8_BALMU</name>
<dbReference type="Pfam" id="PF00786">
    <property type="entry name" value="PBD"/>
    <property type="match status" value="1"/>
</dbReference>
<dbReference type="RefSeq" id="XP_036720079.1">
    <property type="nucleotide sequence ID" value="XM_036864184.1"/>
</dbReference>